<gene>
    <name evidence="10" type="ORF">U5T69_08175</name>
</gene>
<evidence type="ECO:0000259" key="9">
    <source>
        <dbReference type="PROSITE" id="PS50887"/>
    </source>
</evidence>
<feature type="transmembrane region" description="Helical" evidence="8">
    <location>
        <begin position="282"/>
        <end position="300"/>
    </location>
</feature>
<evidence type="ECO:0000256" key="4">
    <source>
        <dbReference type="ARBA" id="ARBA00022692"/>
    </source>
</evidence>
<dbReference type="InterPro" id="IPR043128">
    <property type="entry name" value="Rev_trsase/Diguanyl_cyclase"/>
</dbReference>
<sequence length="540" mass="58469">MMRQLDLRRLILGLSMLSLLLALAGTLYASAVVQRDILLSSTLEDNRVYARKLALAADDLLANAMRDLAYGAQKIGERPDSRVIAQEVERLQAQTNRFNAVTYVDANGVFRAVAPHAGNIVGRPVVSAEMRQALEHRGALISDPFIAPTGRWLIAMSQPVFGSDGAFAGVLSGLFYLHEGNALKSLLGERDHRNGSYQYAVDRQGVLLYHPQATRIGESQTSNPLLAEVRAGRGGAQRFVNTLGTEMLAGYAVVPATGWGVVAQRPVSSVVAATQLLVRRTVYALAIWVALGVLCVWWLADRISRPLSQLARAAAELDNPRAADGALSVRAWYREALQIKNALMAVRRKIGTKFEQLRQDSLTDPLTGLLNRRGLEEYLRNTPWQDGAMTVLALDIDRFKIINDTHGHAAGDEVIQSLAGILRSSARTKDVLARLGGEEFAVLLPDVDVPQAPQLAERIRRSIEAAPTEAGVSYTVSIGVACYPAHGASLEAVMRCADEALYAAKAGGRNRTHLYRVGMPLPASLTDAAAGSEPSQDLRS</sequence>
<dbReference type="CDD" id="cd18774">
    <property type="entry name" value="PDC2_HK_sensor"/>
    <property type="match status" value="1"/>
</dbReference>
<evidence type="ECO:0000256" key="1">
    <source>
        <dbReference type="ARBA" id="ARBA00004651"/>
    </source>
</evidence>
<comment type="subcellular location">
    <subcellularLocation>
        <location evidence="1">Cell membrane</location>
        <topology evidence="1">Multi-pass membrane protein</topology>
    </subcellularLocation>
</comment>
<evidence type="ECO:0000256" key="2">
    <source>
        <dbReference type="ARBA" id="ARBA00012528"/>
    </source>
</evidence>
<dbReference type="PANTHER" id="PTHR45138:SF9">
    <property type="entry name" value="DIGUANYLATE CYCLASE DGCM-RELATED"/>
    <property type="match status" value="1"/>
</dbReference>
<evidence type="ECO:0000313" key="10">
    <source>
        <dbReference type="EMBL" id="MEB2663182.1"/>
    </source>
</evidence>
<evidence type="ECO:0000313" key="11">
    <source>
        <dbReference type="Proteomes" id="UP001324595"/>
    </source>
</evidence>
<dbReference type="Gene3D" id="6.10.340.10">
    <property type="match status" value="1"/>
</dbReference>
<evidence type="ECO:0000256" key="7">
    <source>
        <dbReference type="ARBA" id="ARBA00034247"/>
    </source>
</evidence>
<proteinExistence type="predicted"/>
<keyword evidence="4 8" id="KW-0812">Transmembrane</keyword>
<dbReference type="SMART" id="SM00267">
    <property type="entry name" value="GGDEF"/>
    <property type="match status" value="1"/>
</dbReference>
<evidence type="ECO:0000256" key="6">
    <source>
        <dbReference type="ARBA" id="ARBA00023136"/>
    </source>
</evidence>
<keyword evidence="10" id="KW-0808">Transferase</keyword>
<evidence type="ECO:0000256" key="8">
    <source>
        <dbReference type="SAM" id="Phobius"/>
    </source>
</evidence>
<keyword evidence="3" id="KW-1003">Cell membrane</keyword>
<dbReference type="InterPro" id="IPR029787">
    <property type="entry name" value="Nucleotide_cyclase"/>
</dbReference>
<dbReference type="InterPro" id="IPR029151">
    <property type="entry name" value="Sensor-like_sf"/>
</dbReference>
<dbReference type="Pfam" id="PF00990">
    <property type="entry name" value="GGDEF"/>
    <property type="match status" value="1"/>
</dbReference>
<dbReference type="GeneID" id="93204958"/>
<dbReference type="RefSeq" id="WP_010928932.1">
    <property type="nucleotide sequence ID" value="NZ_AP019378.2"/>
</dbReference>
<dbReference type="PANTHER" id="PTHR45138">
    <property type="entry name" value="REGULATORY COMPONENTS OF SENSORY TRANSDUCTION SYSTEM"/>
    <property type="match status" value="1"/>
</dbReference>
<dbReference type="InterPro" id="IPR050469">
    <property type="entry name" value="Diguanylate_Cyclase"/>
</dbReference>
<dbReference type="CDD" id="cd18773">
    <property type="entry name" value="PDC1_HK_sensor"/>
    <property type="match status" value="1"/>
</dbReference>
<dbReference type="SUPFAM" id="SSF103190">
    <property type="entry name" value="Sensory domain-like"/>
    <property type="match status" value="2"/>
</dbReference>
<dbReference type="EMBL" id="JAXUBE010000019">
    <property type="protein sequence ID" value="MEB2663182.1"/>
    <property type="molecule type" value="Genomic_DNA"/>
</dbReference>
<keyword evidence="5 8" id="KW-1133">Transmembrane helix</keyword>
<evidence type="ECO:0000256" key="3">
    <source>
        <dbReference type="ARBA" id="ARBA00022475"/>
    </source>
</evidence>
<organism evidence="10 11">
    <name type="scientific">Bordetella parapertussis</name>
    <dbReference type="NCBI Taxonomy" id="519"/>
    <lineage>
        <taxon>Bacteria</taxon>
        <taxon>Pseudomonadati</taxon>
        <taxon>Pseudomonadota</taxon>
        <taxon>Betaproteobacteria</taxon>
        <taxon>Burkholderiales</taxon>
        <taxon>Alcaligenaceae</taxon>
        <taxon>Bordetella</taxon>
    </lineage>
</organism>
<dbReference type="EC" id="2.7.7.65" evidence="2"/>
<dbReference type="GO" id="GO:0052621">
    <property type="term" value="F:diguanylate cyclase activity"/>
    <property type="evidence" value="ECO:0007669"/>
    <property type="project" value="UniProtKB-EC"/>
</dbReference>
<evidence type="ECO:0000256" key="5">
    <source>
        <dbReference type="ARBA" id="ARBA00022989"/>
    </source>
</evidence>
<dbReference type="InterPro" id="IPR033479">
    <property type="entry name" value="dCache_1"/>
</dbReference>
<keyword evidence="6 8" id="KW-0472">Membrane</keyword>
<dbReference type="InterPro" id="IPR000160">
    <property type="entry name" value="GGDEF_dom"/>
</dbReference>
<keyword evidence="11" id="KW-1185">Reference proteome</keyword>
<name>A0ABU5X2S8_BORPP</name>
<comment type="catalytic activity">
    <reaction evidence="7">
        <text>2 GTP = 3',3'-c-di-GMP + 2 diphosphate</text>
        <dbReference type="Rhea" id="RHEA:24898"/>
        <dbReference type="ChEBI" id="CHEBI:33019"/>
        <dbReference type="ChEBI" id="CHEBI:37565"/>
        <dbReference type="ChEBI" id="CHEBI:58805"/>
        <dbReference type="EC" id="2.7.7.65"/>
    </reaction>
</comment>
<protein>
    <recommendedName>
        <fullName evidence="2">diguanylate cyclase</fullName>
        <ecNumber evidence="2">2.7.7.65</ecNumber>
    </recommendedName>
</protein>
<feature type="domain" description="GGDEF" evidence="9">
    <location>
        <begin position="387"/>
        <end position="517"/>
    </location>
</feature>
<accession>A0ABU5X2S8</accession>
<dbReference type="Proteomes" id="UP001324595">
    <property type="component" value="Unassembled WGS sequence"/>
</dbReference>
<keyword evidence="10" id="KW-0548">Nucleotidyltransferase</keyword>
<dbReference type="Pfam" id="PF02743">
    <property type="entry name" value="dCache_1"/>
    <property type="match status" value="1"/>
</dbReference>
<comment type="caution">
    <text evidence="10">The sequence shown here is derived from an EMBL/GenBank/DDBJ whole genome shotgun (WGS) entry which is preliminary data.</text>
</comment>
<dbReference type="Gene3D" id="3.30.70.270">
    <property type="match status" value="1"/>
</dbReference>
<dbReference type="NCBIfam" id="TIGR00254">
    <property type="entry name" value="GGDEF"/>
    <property type="match status" value="1"/>
</dbReference>
<dbReference type="CDD" id="cd01949">
    <property type="entry name" value="GGDEF"/>
    <property type="match status" value="1"/>
</dbReference>
<dbReference type="PROSITE" id="PS50887">
    <property type="entry name" value="GGDEF"/>
    <property type="match status" value="1"/>
</dbReference>
<dbReference type="SUPFAM" id="SSF55073">
    <property type="entry name" value="Nucleotide cyclase"/>
    <property type="match status" value="1"/>
</dbReference>
<reference evidence="10 11" key="1">
    <citation type="submission" date="2023-12" db="EMBL/GenBank/DDBJ databases">
        <title>Draft Genome Sequences of Bordetella parapertussis clinical Isolates from Colombia, 2023.</title>
        <authorList>
            <person name="Montilla E.A."/>
            <person name="Rojas F."/>
            <person name="Vargas M.N."/>
            <person name="Bonilla V."/>
            <person name="Duarte C."/>
        </authorList>
    </citation>
    <scope>NUCLEOTIDE SEQUENCE [LARGE SCALE GENOMIC DNA]</scope>
    <source>
        <strain evidence="10 11">320001806</strain>
    </source>
</reference>
<dbReference type="Gene3D" id="3.30.450.20">
    <property type="entry name" value="PAS domain"/>
    <property type="match status" value="1"/>
</dbReference>